<evidence type="ECO:0000313" key="8">
    <source>
        <dbReference type="EMBL" id="CDR98763.1"/>
    </source>
</evidence>
<dbReference type="GO" id="GO:0004190">
    <property type="term" value="F:aspartic-type endopeptidase activity"/>
    <property type="evidence" value="ECO:0007669"/>
    <property type="project" value="UniProtKB-KW"/>
</dbReference>
<dbReference type="STRING" id="49012.A0A0F7RTX6"/>
<feature type="active site" evidence="3">
    <location>
        <position position="114"/>
    </location>
</feature>
<dbReference type="CDD" id="cd05471">
    <property type="entry name" value="pepsin_like"/>
    <property type="match status" value="1"/>
</dbReference>
<dbReference type="SUPFAM" id="SSF50630">
    <property type="entry name" value="Acid proteases"/>
    <property type="match status" value="1"/>
</dbReference>
<evidence type="ECO:0000313" key="9">
    <source>
        <dbReference type="EMBL" id="CDU25996.1"/>
    </source>
</evidence>
<dbReference type="InterPro" id="IPR001969">
    <property type="entry name" value="Aspartic_peptidase_AS"/>
</dbReference>
<evidence type="ECO:0000256" key="3">
    <source>
        <dbReference type="PIRSR" id="PIRSR601461-1"/>
    </source>
</evidence>
<proteinExistence type="inferred from homology"/>
<accession>A0A0F7RTX6</accession>
<reference evidence="9" key="2">
    <citation type="submission" date="2014-06" db="EMBL/GenBank/DDBJ databases">
        <authorList>
            <person name="Ju J."/>
            <person name="Zhang J."/>
        </authorList>
    </citation>
    <scope>NUCLEOTIDE SEQUENCE</scope>
    <source>
        <strain evidence="9">SscI8</strain>
    </source>
</reference>
<dbReference type="AlphaFoldDB" id="A0A0F7RTX6"/>
<keyword evidence="4 9" id="KW-0645">Protease</keyword>
<dbReference type="Pfam" id="PF00026">
    <property type="entry name" value="Asp"/>
    <property type="match status" value="1"/>
</dbReference>
<keyword evidence="4" id="KW-0378">Hydrolase</keyword>
<feature type="active site" evidence="3">
    <location>
        <position position="286"/>
    </location>
</feature>
<evidence type="ECO:0000256" key="4">
    <source>
        <dbReference type="RuleBase" id="RU000454"/>
    </source>
</evidence>
<reference evidence="8" key="3">
    <citation type="submission" date="2014-06" db="EMBL/GenBank/DDBJ databases">
        <authorList>
            <person name="Berkman J.Paul."/>
        </authorList>
    </citation>
    <scope>NUCLEOTIDE SEQUENCE [LARGE SCALE GENOMIC DNA]</scope>
</reference>
<organism evidence="8 10">
    <name type="scientific">Sporisorium scitamineum</name>
    <dbReference type="NCBI Taxonomy" id="49012"/>
    <lineage>
        <taxon>Eukaryota</taxon>
        <taxon>Fungi</taxon>
        <taxon>Dikarya</taxon>
        <taxon>Basidiomycota</taxon>
        <taxon>Ustilaginomycotina</taxon>
        <taxon>Ustilaginomycetes</taxon>
        <taxon>Ustilaginales</taxon>
        <taxon>Ustilaginaceae</taxon>
        <taxon>Sporisorium</taxon>
    </lineage>
</organism>
<dbReference type="InterPro" id="IPR034164">
    <property type="entry name" value="Pepsin-like_dom"/>
</dbReference>
<dbReference type="EMBL" id="CCFA01000321">
    <property type="protein sequence ID" value="CDR98763.1"/>
    <property type="molecule type" value="Genomic_DNA"/>
</dbReference>
<dbReference type="OrthoDB" id="771136at2759"/>
<dbReference type="PANTHER" id="PTHR47966:SF57">
    <property type="entry name" value="PEPTIDASE A1 DOMAIN-CONTAINING PROTEIN"/>
    <property type="match status" value="1"/>
</dbReference>
<evidence type="ECO:0000259" key="7">
    <source>
        <dbReference type="PROSITE" id="PS51767"/>
    </source>
</evidence>
<keyword evidence="5" id="KW-1133">Transmembrane helix</keyword>
<dbReference type="PRINTS" id="PR00792">
    <property type="entry name" value="PEPSIN"/>
</dbReference>
<keyword evidence="5" id="KW-0472">Membrane</keyword>
<dbReference type="InterPro" id="IPR001461">
    <property type="entry name" value="Aspartic_peptidase_A1"/>
</dbReference>
<dbReference type="PROSITE" id="PS51767">
    <property type="entry name" value="PEPTIDASE_A1"/>
    <property type="match status" value="1"/>
</dbReference>
<protein>
    <submittedName>
        <fullName evidence="9">Related to aspartic protease</fullName>
    </submittedName>
</protein>
<dbReference type="PANTHER" id="PTHR47966">
    <property type="entry name" value="BETA-SITE APP-CLEAVING ENZYME, ISOFORM A-RELATED"/>
    <property type="match status" value="1"/>
</dbReference>
<feature type="signal peptide" evidence="6">
    <location>
        <begin position="1"/>
        <end position="21"/>
    </location>
</feature>
<evidence type="ECO:0000313" key="10">
    <source>
        <dbReference type="Proteomes" id="UP000242770"/>
    </source>
</evidence>
<name>A0A0F7RTX6_9BASI</name>
<keyword evidence="10" id="KW-1185">Reference proteome</keyword>
<sequence>MKLTGTTLVSSGLLAASTAMAAPAPSTSSSSTSSPVHIPIQKRSVVKRSGDDLLNWAYDQKAILQSKYKLAPASSSQNQRRAGSTSLTNVQYDSSWVAPLYGGTPSKQYQVVLDTGSADLWISSQYYSPSSSSSFQNYTTPFDIQYGSGEVAGYEATDTFTLAGTTVNNLHFAVANSVSSGLTNAAMEGIMGMGFQRLASSGEPPFWVVSGVNTFSFYLERASLTSPDQTQAGGILTLGGTNSSLYQGDISYNSLLEELYWMVRLGAAGTKGSNVNLNSLTRAAIDTGTTLIGGPDSVVQSLYIQIPNSRSQGNGYYSFPCSSSIDATLTFNGVQYTIPDSDFIAGTLDSSGSQCLGAFFGLGSSSQTDLQWIVGDAFLKNVYSIFTTNGNNGNAGVGFASLASGLNSGTNSKSVGSSTTSSTSSSPAPRTVAGWSMSALVAAVAVPVLAAVFA</sequence>
<evidence type="ECO:0000256" key="6">
    <source>
        <dbReference type="SAM" id="SignalP"/>
    </source>
</evidence>
<reference evidence="10" key="1">
    <citation type="submission" date="2014-06" db="EMBL/GenBank/DDBJ databases">
        <authorList>
            <person name="Berkman P.J."/>
        </authorList>
    </citation>
    <scope>NUCLEOTIDE SEQUENCE [LARGE SCALE GENOMIC DNA]</scope>
</reference>
<comment type="similarity">
    <text evidence="1 4">Belongs to the peptidase A1 family.</text>
</comment>
<dbReference type="Proteomes" id="UP000242770">
    <property type="component" value="Unassembled WGS sequence"/>
</dbReference>
<keyword evidence="6" id="KW-0732">Signal</keyword>
<gene>
    <name evidence="8" type="primary">SSCI05930.1</name>
    <name evidence="9" type="ORF">SPSC_06167</name>
</gene>
<dbReference type="GO" id="GO:0006508">
    <property type="term" value="P:proteolysis"/>
    <property type="evidence" value="ECO:0007669"/>
    <property type="project" value="UniProtKB-KW"/>
</dbReference>
<feature type="domain" description="Peptidase A1" evidence="7">
    <location>
        <begin position="96"/>
        <end position="400"/>
    </location>
</feature>
<dbReference type="InterPro" id="IPR021109">
    <property type="entry name" value="Peptidase_aspartic_dom_sf"/>
</dbReference>
<dbReference type="EMBL" id="LK056692">
    <property type="protein sequence ID" value="CDU25996.1"/>
    <property type="molecule type" value="Genomic_DNA"/>
</dbReference>
<evidence type="ECO:0000256" key="2">
    <source>
        <dbReference type="ARBA" id="ARBA00022750"/>
    </source>
</evidence>
<dbReference type="InterPro" id="IPR033121">
    <property type="entry name" value="PEPTIDASE_A1"/>
</dbReference>
<keyword evidence="2 4" id="KW-0064">Aspartyl protease</keyword>
<dbReference type="FunFam" id="2.40.70.10:FF:000223">
    <property type="entry name" value="Uncharacterized protein"/>
    <property type="match status" value="1"/>
</dbReference>
<dbReference type="PROSITE" id="PS00141">
    <property type="entry name" value="ASP_PROTEASE"/>
    <property type="match status" value="1"/>
</dbReference>
<keyword evidence="5" id="KW-0812">Transmembrane</keyword>
<evidence type="ECO:0000256" key="5">
    <source>
        <dbReference type="SAM" id="Phobius"/>
    </source>
</evidence>
<evidence type="ECO:0000256" key="1">
    <source>
        <dbReference type="ARBA" id="ARBA00007447"/>
    </source>
</evidence>
<feature type="chain" id="PRO_5015038970" evidence="6">
    <location>
        <begin position="22"/>
        <end position="454"/>
    </location>
</feature>
<dbReference type="Gene3D" id="2.40.70.10">
    <property type="entry name" value="Acid Proteases"/>
    <property type="match status" value="2"/>
</dbReference>
<feature type="transmembrane region" description="Helical" evidence="5">
    <location>
        <begin position="432"/>
        <end position="453"/>
    </location>
</feature>